<dbReference type="AlphaFoldDB" id="A0A133UAD1"/>
<name>A0A133UAD1_9EURY</name>
<keyword evidence="8" id="KW-1185">Reference proteome</keyword>
<accession>A0A133UAD1</accession>
<evidence type="ECO:0000259" key="6">
    <source>
        <dbReference type="Pfam" id="PF06803"/>
    </source>
</evidence>
<dbReference type="Proteomes" id="UP000070163">
    <property type="component" value="Unassembled WGS sequence"/>
</dbReference>
<feature type="transmembrane region" description="Helical" evidence="5">
    <location>
        <begin position="84"/>
        <end position="104"/>
    </location>
</feature>
<evidence type="ECO:0000256" key="3">
    <source>
        <dbReference type="ARBA" id="ARBA00022989"/>
    </source>
</evidence>
<reference evidence="7 8" key="1">
    <citation type="journal article" date="2016" name="Sci. Rep.">
        <title>Metabolic traits of an uncultured archaeal lineage -MSBL1- from brine pools of the Red Sea.</title>
        <authorList>
            <person name="Mwirichia R."/>
            <person name="Alam I."/>
            <person name="Rashid M."/>
            <person name="Vinu M."/>
            <person name="Ba-Alawi W."/>
            <person name="Anthony Kamau A."/>
            <person name="Kamanda Ngugi D."/>
            <person name="Goker M."/>
            <person name="Klenk H.P."/>
            <person name="Bajic V."/>
            <person name="Stingl U."/>
        </authorList>
    </citation>
    <scope>NUCLEOTIDE SEQUENCE [LARGE SCALE GENOMIC DNA]</scope>
    <source>
        <strain evidence="7">SCGC-AAA259A05</strain>
    </source>
</reference>
<evidence type="ECO:0000313" key="7">
    <source>
        <dbReference type="EMBL" id="KXA91153.1"/>
    </source>
</evidence>
<feature type="domain" description="DUF1232" evidence="6">
    <location>
        <begin position="68"/>
        <end position="96"/>
    </location>
</feature>
<evidence type="ECO:0000256" key="2">
    <source>
        <dbReference type="ARBA" id="ARBA00022692"/>
    </source>
</evidence>
<gene>
    <name evidence="7" type="ORF">AKJ57_02325</name>
</gene>
<keyword evidence="3 5" id="KW-1133">Transmembrane helix</keyword>
<evidence type="ECO:0000256" key="1">
    <source>
        <dbReference type="ARBA" id="ARBA00004127"/>
    </source>
</evidence>
<comment type="subcellular location">
    <subcellularLocation>
        <location evidence="1">Endomembrane system</location>
        <topology evidence="1">Multi-pass membrane protein</topology>
    </subcellularLocation>
</comment>
<keyword evidence="2 5" id="KW-0812">Transmembrane</keyword>
<sequence>MRKFDGVECEVKKKKGFVATCECGWESDEKRTKEEAIISFEDHVRSNPSHHMFENEEQKNFFSIFLGILGFVYVVSPIDLVPDYLIGIGWLEDILIGVLSIFLIKKGVDGRSPTEIFSEIFK</sequence>
<dbReference type="GO" id="GO:0012505">
    <property type="term" value="C:endomembrane system"/>
    <property type="evidence" value="ECO:0007669"/>
    <property type="project" value="UniProtKB-SubCell"/>
</dbReference>
<proteinExistence type="predicted"/>
<feature type="transmembrane region" description="Helical" evidence="5">
    <location>
        <begin position="61"/>
        <end position="78"/>
    </location>
</feature>
<dbReference type="EMBL" id="LHXJ01000019">
    <property type="protein sequence ID" value="KXA91153.1"/>
    <property type="molecule type" value="Genomic_DNA"/>
</dbReference>
<dbReference type="Pfam" id="PF06803">
    <property type="entry name" value="DUF1232"/>
    <property type="match status" value="1"/>
</dbReference>
<evidence type="ECO:0000256" key="5">
    <source>
        <dbReference type="SAM" id="Phobius"/>
    </source>
</evidence>
<comment type="caution">
    <text evidence="7">The sequence shown here is derived from an EMBL/GenBank/DDBJ whole genome shotgun (WGS) entry which is preliminary data.</text>
</comment>
<keyword evidence="4 5" id="KW-0472">Membrane</keyword>
<organism evidence="7 8">
    <name type="scientific">candidate division MSBL1 archaeon SCGC-AAA259A05</name>
    <dbReference type="NCBI Taxonomy" id="1698259"/>
    <lineage>
        <taxon>Archaea</taxon>
        <taxon>Methanobacteriati</taxon>
        <taxon>Methanobacteriota</taxon>
        <taxon>candidate division MSBL1</taxon>
    </lineage>
</organism>
<evidence type="ECO:0000256" key="4">
    <source>
        <dbReference type="ARBA" id="ARBA00023136"/>
    </source>
</evidence>
<evidence type="ECO:0000313" key="8">
    <source>
        <dbReference type="Proteomes" id="UP000070163"/>
    </source>
</evidence>
<protein>
    <recommendedName>
        <fullName evidence="6">DUF1232 domain-containing protein</fullName>
    </recommendedName>
</protein>
<dbReference type="InterPro" id="IPR010652">
    <property type="entry name" value="DUF1232"/>
</dbReference>